<comment type="caution">
    <text evidence="4">The sequence shown here is derived from an EMBL/GenBank/DDBJ whole genome shotgun (WGS) entry which is preliminary data.</text>
</comment>
<evidence type="ECO:0000259" key="3">
    <source>
        <dbReference type="Pfam" id="PF14543"/>
    </source>
</evidence>
<evidence type="ECO:0000256" key="1">
    <source>
        <dbReference type="ARBA" id="ARBA00007447"/>
    </source>
</evidence>
<feature type="domain" description="Xylanase inhibitor C-terminal" evidence="2">
    <location>
        <begin position="256"/>
        <end position="381"/>
    </location>
</feature>
<dbReference type="Pfam" id="PF14543">
    <property type="entry name" value="TAXi_N"/>
    <property type="match status" value="1"/>
</dbReference>
<accession>A0A2G2XBV4</accession>
<organism evidence="4 5">
    <name type="scientific">Capsicum baccatum</name>
    <name type="common">Peruvian pepper</name>
    <dbReference type="NCBI Taxonomy" id="33114"/>
    <lineage>
        <taxon>Eukaryota</taxon>
        <taxon>Viridiplantae</taxon>
        <taxon>Streptophyta</taxon>
        <taxon>Embryophyta</taxon>
        <taxon>Tracheophyta</taxon>
        <taxon>Spermatophyta</taxon>
        <taxon>Magnoliopsida</taxon>
        <taxon>eudicotyledons</taxon>
        <taxon>Gunneridae</taxon>
        <taxon>Pentapetalae</taxon>
        <taxon>asterids</taxon>
        <taxon>lamiids</taxon>
        <taxon>Solanales</taxon>
        <taxon>Solanaceae</taxon>
        <taxon>Solanoideae</taxon>
        <taxon>Capsiceae</taxon>
        <taxon>Capsicum</taxon>
    </lineage>
</organism>
<evidence type="ECO:0008006" key="6">
    <source>
        <dbReference type="Google" id="ProtNLM"/>
    </source>
</evidence>
<protein>
    <recommendedName>
        <fullName evidence="6">Peptidase A1 domain-containing protein</fullName>
    </recommendedName>
</protein>
<comment type="similarity">
    <text evidence="1">Belongs to the peptidase A1 family.</text>
</comment>
<evidence type="ECO:0000313" key="5">
    <source>
        <dbReference type="Proteomes" id="UP000224567"/>
    </source>
</evidence>
<dbReference type="STRING" id="33114.A0A2G2XBV4"/>
<reference evidence="5" key="2">
    <citation type="journal article" date="2017" name="J. Anim. Genet.">
        <title>Multiple reference genome sequences of hot pepper reveal the massive evolution of plant disease resistance genes by retroduplication.</title>
        <authorList>
            <person name="Kim S."/>
            <person name="Park J."/>
            <person name="Yeom S.-I."/>
            <person name="Kim Y.-M."/>
            <person name="Seo E."/>
            <person name="Kim K.-T."/>
            <person name="Kim M.-S."/>
            <person name="Lee J.M."/>
            <person name="Cheong K."/>
            <person name="Shin H.-S."/>
            <person name="Kim S.-B."/>
            <person name="Han K."/>
            <person name="Lee J."/>
            <person name="Park M."/>
            <person name="Lee H.-A."/>
            <person name="Lee H.-Y."/>
            <person name="Lee Y."/>
            <person name="Oh S."/>
            <person name="Lee J.H."/>
            <person name="Choi E."/>
            <person name="Choi E."/>
            <person name="Lee S.E."/>
            <person name="Jeon J."/>
            <person name="Kim H."/>
            <person name="Choi G."/>
            <person name="Song H."/>
            <person name="Lee J."/>
            <person name="Lee S.-C."/>
            <person name="Kwon J.-K."/>
            <person name="Lee H.-Y."/>
            <person name="Koo N."/>
            <person name="Hong Y."/>
            <person name="Kim R.W."/>
            <person name="Kang W.-H."/>
            <person name="Huh J.H."/>
            <person name="Kang B.-C."/>
            <person name="Yang T.-J."/>
            <person name="Lee Y.-H."/>
            <person name="Bennetzen J.L."/>
            <person name="Choi D."/>
        </authorList>
    </citation>
    <scope>NUCLEOTIDE SEQUENCE [LARGE SCALE GENOMIC DNA]</scope>
    <source>
        <strain evidence="5">cv. PBC81</strain>
    </source>
</reference>
<dbReference type="Gene3D" id="2.40.70.10">
    <property type="entry name" value="Acid Proteases"/>
    <property type="match status" value="2"/>
</dbReference>
<reference evidence="4 5" key="1">
    <citation type="journal article" date="2017" name="Genome Biol.">
        <title>New reference genome sequences of hot pepper reveal the massive evolution of plant disease-resistance genes by retroduplication.</title>
        <authorList>
            <person name="Kim S."/>
            <person name="Park J."/>
            <person name="Yeom S.I."/>
            <person name="Kim Y.M."/>
            <person name="Seo E."/>
            <person name="Kim K.T."/>
            <person name="Kim M.S."/>
            <person name="Lee J.M."/>
            <person name="Cheong K."/>
            <person name="Shin H.S."/>
            <person name="Kim S.B."/>
            <person name="Han K."/>
            <person name="Lee J."/>
            <person name="Park M."/>
            <person name="Lee H.A."/>
            <person name="Lee H.Y."/>
            <person name="Lee Y."/>
            <person name="Oh S."/>
            <person name="Lee J.H."/>
            <person name="Choi E."/>
            <person name="Choi E."/>
            <person name="Lee S.E."/>
            <person name="Jeon J."/>
            <person name="Kim H."/>
            <person name="Choi G."/>
            <person name="Song H."/>
            <person name="Lee J."/>
            <person name="Lee S.C."/>
            <person name="Kwon J.K."/>
            <person name="Lee H.Y."/>
            <person name="Koo N."/>
            <person name="Hong Y."/>
            <person name="Kim R.W."/>
            <person name="Kang W.H."/>
            <person name="Huh J.H."/>
            <person name="Kang B.C."/>
            <person name="Yang T.J."/>
            <person name="Lee Y.H."/>
            <person name="Bennetzen J.L."/>
            <person name="Choi D."/>
        </authorList>
    </citation>
    <scope>NUCLEOTIDE SEQUENCE [LARGE SCALE GENOMIC DNA]</scope>
    <source>
        <strain evidence="5">cv. PBC81</strain>
    </source>
</reference>
<dbReference type="PANTHER" id="PTHR47965:SF43">
    <property type="entry name" value="BASIC 7S GLOBULIN-LIKE"/>
    <property type="match status" value="1"/>
</dbReference>
<dbReference type="Proteomes" id="UP000224567">
    <property type="component" value="Unassembled WGS sequence"/>
</dbReference>
<gene>
    <name evidence="4" type="ORF">CQW23_03317</name>
</gene>
<dbReference type="EMBL" id="MLFT02000002">
    <property type="protein sequence ID" value="PHT54831.1"/>
    <property type="molecule type" value="Genomic_DNA"/>
</dbReference>
<dbReference type="InterPro" id="IPR032861">
    <property type="entry name" value="TAXi_N"/>
</dbReference>
<sequence>MWKGVKGLWNVIKPYDRLPSSRVESDDEVPAEWFGPAEEEDDTELESDNSPCCVSTSSLAKTTLQPKTFFLAVEKDPTSLQHRAEIQQRTHLVPIKLSIYLVGDSLWVDCEKGYNSSTYKPAQSKSKQCKLESTTQCADCLIGFVERSPGCNRDACYNIIENPLAEILSRGEILTDLFQIYYFRSRFQNNSSQLLNLFLSRKFGICLSSSIERNGIIFIGNSPYMLNGGFDALRDLICTPILNSPYDIVRDKKISEYYIKVSSISINGKNVPLNKTLLSLEKKGGTNISTDLPYTMLATSIYNAVTKAFVAAIPKEVRSVPPVEPFTTCFNSRDIRISRLGFNAPEINIGLHKKKVHWTITGANSLVKVNEDVVCLAFVERRTID</sequence>
<keyword evidence="5" id="KW-1185">Reference proteome</keyword>
<dbReference type="GO" id="GO:0004190">
    <property type="term" value="F:aspartic-type endopeptidase activity"/>
    <property type="evidence" value="ECO:0007669"/>
    <property type="project" value="InterPro"/>
</dbReference>
<evidence type="ECO:0000313" key="4">
    <source>
        <dbReference type="EMBL" id="PHT54831.1"/>
    </source>
</evidence>
<name>A0A2G2XBV4_CAPBA</name>
<dbReference type="Pfam" id="PF14541">
    <property type="entry name" value="TAXi_C"/>
    <property type="match status" value="1"/>
</dbReference>
<dbReference type="InterPro" id="IPR032799">
    <property type="entry name" value="TAXi_C"/>
</dbReference>
<dbReference type="AlphaFoldDB" id="A0A2G2XBV4"/>
<dbReference type="InterPro" id="IPR001461">
    <property type="entry name" value="Aspartic_peptidase_A1"/>
</dbReference>
<dbReference type="GO" id="GO:0006508">
    <property type="term" value="P:proteolysis"/>
    <property type="evidence" value="ECO:0007669"/>
    <property type="project" value="InterPro"/>
</dbReference>
<dbReference type="PANTHER" id="PTHR47965">
    <property type="entry name" value="ASPARTYL PROTEASE-RELATED"/>
    <property type="match status" value="1"/>
</dbReference>
<dbReference type="OrthoDB" id="1256328at2759"/>
<evidence type="ECO:0000259" key="2">
    <source>
        <dbReference type="Pfam" id="PF14541"/>
    </source>
</evidence>
<feature type="domain" description="Xylanase inhibitor N-terminal" evidence="3">
    <location>
        <begin position="85"/>
        <end position="182"/>
    </location>
</feature>
<proteinExistence type="inferred from homology"/>
<dbReference type="InterPro" id="IPR021109">
    <property type="entry name" value="Peptidase_aspartic_dom_sf"/>
</dbReference>
<dbReference type="SUPFAM" id="SSF50630">
    <property type="entry name" value="Acid proteases"/>
    <property type="match status" value="1"/>
</dbReference>